<dbReference type="AlphaFoldDB" id="A0A3N6LRQ6"/>
<gene>
    <name evidence="1" type="ORF">EA473_15750</name>
</gene>
<proteinExistence type="predicted"/>
<dbReference type="Pfam" id="PF24111">
    <property type="entry name" value="DUF7386"/>
    <property type="match status" value="1"/>
</dbReference>
<dbReference type="Proteomes" id="UP000282323">
    <property type="component" value="Unassembled WGS sequence"/>
</dbReference>
<accession>A0A3N6LRQ6</accession>
<dbReference type="EMBL" id="REGA01000015">
    <property type="protein sequence ID" value="RQG92473.1"/>
    <property type="molecule type" value="Genomic_DNA"/>
</dbReference>
<name>A0A3N6LRQ6_NATCH</name>
<protein>
    <submittedName>
        <fullName evidence="1">Uncharacterized protein</fullName>
    </submittedName>
</protein>
<evidence type="ECO:0000313" key="1">
    <source>
        <dbReference type="EMBL" id="RQG92473.1"/>
    </source>
</evidence>
<organism evidence="1 2">
    <name type="scientific">Natrarchaeobius chitinivorans</name>
    <dbReference type="NCBI Taxonomy" id="1679083"/>
    <lineage>
        <taxon>Archaea</taxon>
        <taxon>Methanobacteriati</taxon>
        <taxon>Methanobacteriota</taxon>
        <taxon>Stenosarchaea group</taxon>
        <taxon>Halobacteria</taxon>
        <taxon>Halobacteriales</taxon>
        <taxon>Natrialbaceae</taxon>
        <taxon>Natrarchaeobius</taxon>
    </lineage>
</organism>
<sequence length="87" mass="9841">MGSTKQTTLRLSDERHRLLDEAKEIGANGQYDDPPNSDVIDAALTHLIESRENLDAARGEIDPTTIQLFNTSVLGLRYRTSIESRWR</sequence>
<dbReference type="RefSeq" id="WP_124196556.1">
    <property type="nucleotide sequence ID" value="NZ_REGA01000015.1"/>
</dbReference>
<comment type="caution">
    <text evidence="1">The sequence shown here is derived from an EMBL/GenBank/DDBJ whole genome shotgun (WGS) entry which is preliminary data.</text>
</comment>
<dbReference type="InterPro" id="IPR055810">
    <property type="entry name" value="DUF7386"/>
</dbReference>
<evidence type="ECO:0000313" key="2">
    <source>
        <dbReference type="Proteomes" id="UP000282323"/>
    </source>
</evidence>
<keyword evidence="2" id="KW-1185">Reference proteome</keyword>
<reference evidence="1 2" key="1">
    <citation type="submission" date="2018-10" db="EMBL/GenBank/DDBJ databases">
        <title>Natrarchaeobius chitinivorans gen. nov., sp. nov., and Natrarchaeobius haloalkaliphilus sp. nov., alkaliphilic, chitin-utilizing haloarchaea from hypersaline alkaline lakes.</title>
        <authorList>
            <person name="Sorokin D.Y."/>
            <person name="Elcheninov A.G."/>
            <person name="Kostrikina N.A."/>
            <person name="Bale N.J."/>
            <person name="Sinninghe Damste J.S."/>
            <person name="Khijniak T.V."/>
            <person name="Kublanov I.V."/>
            <person name="Toshchakov S.V."/>
        </authorList>
    </citation>
    <scope>NUCLEOTIDE SEQUENCE [LARGE SCALE GENOMIC DNA]</scope>
    <source>
        <strain evidence="1 2">AArcht4T</strain>
    </source>
</reference>